<keyword evidence="4" id="KW-1185">Reference proteome</keyword>
<feature type="domain" description="WRKY19-like zinc finger" evidence="2">
    <location>
        <begin position="458"/>
        <end position="482"/>
    </location>
</feature>
<dbReference type="OrthoDB" id="77038at2759"/>
<dbReference type="InterPro" id="IPR056866">
    <property type="entry name" value="Znf_WRKY19"/>
</dbReference>
<dbReference type="AlphaFoldDB" id="A0A833R844"/>
<evidence type="ECO:0000313" key="3">
    <source>
        <dbReference type="EMBL" id="KAF3333217.1"/>
    </source>
</evidence>
<reference evidence="3" key="1">
    <citation type="submission" date="2020-01" db="EMBL/GenBank/DDBJ databases">
        <title>Genome sequence of Kobresia littledalei, the first chromosome-level genome in the family Cyperaceae.</title>
        <authorList>
            <person name="Qu G."/>
        </authorList>
    </citation>
    <scope>NUCLEOTIDE SEQUENCE</scope>
    <source>
        <strain evidence="3">C.B.Clarke</strain>
        <tissue evidence="3">Leaf</tissue>
    </source>
</reference>
<evidence type="ECO:0000256" key="1">
    <source>
        <dbReference type="SAM" id="MobiDB-lite"/>
    </source>
</evidence>
<proteinExistence type="predicted"/>
<sequence>MDNNNGLFPAGRSPAGSNLNLPYPCNPKTFSIDFSNARGALGNWSTVTSDTNSNLCNVNQQNSLAKGMKRKWVDFSLSLAHSSASSDSTTRPSSMSTHTSSGKDNEGDSSMDLGINFELSLAPKAADEPKLELELSLSVGPTESVVTNAPITTVNYHAACTPAAVPDYMSVPTVDEGSTSSRWKGGSNMLPYLQDKNIVFPQQMPGPMQGIPVQLETHNSPTNRPNNRTGNAKTCQYPGCIKGARGASGKCIAHGGGRRCQKDGCGKGAEGRTIFCKAHGGGRRCEHLGCTKSAEGRTDFCIAHGGGRRCNHDGCSRAARGRSGLCIRHGGGKRCTHPLCPKSAEGHTGLCIAHGGGRRCQYSQCNKGAQGSTNYCKAHGGGKRCTYPGCQKGAEGSTPFCKGHGGGKRCSFPGGCSKSVHGGTHFCVAHGGGKRCAIAECTRSARGRTDHCVRHGGGKRCKVEGCGKSAQGSTDFCKAHGGGKRCAWGQVGTGLGELGAPCDRFARGKVGLCATHTALLDDTRVHGGRSVGTVVSGGTVTTGTIGMAEMRDVRVRGHDSAVHFFDHSGIGGVSAGTSHVGEASSQPAVVPAPEGRVHGGILMTLLGAERSTGDKTGDYNGKVHGGIPSGFLSLHMG</sequence>
<feature type="domain" description="WRKY19-like zinc finger" evidence="2">
    <location>
        <begin position="307"/>
        <end position="331"/>
    </location>
</feature>
<feature type="domain" description="WRKY19-like zinc finger" evidence="2">
    <location>
        <begin position="282"/>
        <end position="306"/>
    </location>
</feature>
<dbReference type="Pfam" id="PF24906">
    <property type="entry name" value="Zf_WRKY19"/>
    <property type="match status" value="6"/>
</dbReference>
<evidence type="ECO:0000313" key="4">
    <source>
        <dbReference type="Proteomes" id="UP000623129"/>
    </source>
</evidence>
<dbReference type="EMBL" id="SWLB01000010">
    <property type="protein sequence ID" value="KAF3333217.1"/>
    <property type="molecule type" value="Genomic_DNA"/>
</dbReference>
<organism evidence="3 4">
    <name type="scientific">Carex littledalei</name>
    <dbReference type="NCBI Taxonomy" id="544730"/>
    <lineage>
        <taxon>Eukaryota</taxon>
        <taxon>Viridiplantae</taxon>
        <taxon>Streptophyta</taxon>
        <taxon>Embryophyta</taxon>
        <taxon>Tracheophyta</taxon>
        <taxon>Spermatophyta</taxon>
        <taxon>Magnoliopsida</taxon>
        <taxon>Liliopsida</taxon>
        <taxon>Poales</taxon>
        <taxon>Cyperaceae</taxon>
        <taxon>Cyperoideae</taxon>
        <taxon>Cariceae</taxon>
        <taxon>Carex</taxon>
        <taxon>Carex subgen. Euthyceras</taxon>
    </lineage>
</organism>
<feature type="domain" description="WRKY19-like zinc finger" evidence="2">
    <location>
        <begin position="332"/>
        <end position="356"/>
    </location>
</feature>
<feature type="region of interest" description="Disordered" evidence="1">
    <location>
        <begin position="83"/>
        <end position="110"/>
    </location>
</feature>
<protein>
    <submittedName>
        <fullName evidence="3">WRKY transcription factor 19</fullName>
    </submittedName>
</protein>
<evidence type="ECO:0000259" key="2">
    <source>
        <dbReference type="Pfam" id="PF24906"/>
    </source>
</evidence>
<dbReference type="PANTHER" id="PTHR31827:SF40">
    <property type="entry name" value="F22C12.10"/>
    <property type="match status" value="1"/>
</dbReference>
<feature type="domain" description="WRKY19-like zinc finger" evidence="2">
    <location>
        <begin position="357"/>
        <end position="381"/>
    </location>
</feature>
<name>A0A833R844_9POAL</name>
<feature type="compositionally biased region" description="Low complexity" evidence="1">
    <location>
        <begin position="83"/>
        <end position="96"/>
    </location>
</feature>
<accession>A0A833R844</accession>
<gene>
    <name evidence="3" type="ORF">FCM35_KLT00908</name>
</gene>
<dbReference type="PANTHER" id="PTHR31827">
    <property type="entry name" value="EMB|CAB89363.1"/>
    <property type="match status" value="1"/>
</dbReference>
<comment type="caution">
    <text evidence="3">The sequence shown here is derived from an EMBL/GenBank/DDBJ whole genome shotgun (WGS) entry which is preliminary data.</text>
</comment>
<dbReference type="Proteomes" id="UP000623129">
    <property type="component" value="Unassembled WGS sequence"/>
</dbReference>
<feature type="domain" description="WRKY19-like zinc finger" evidence="2">
    <location>
        <begin position="433"/>
        <end position="457"/>
    </location>
</feature>